<reference evidence="2" key="2">
    <citation type="journal article" date="2021" name="PeerJ">
        <title>Extensive microbial diversity within the chicken gut microbiome revealed by metagenomics and culture.</title>
        <authorList>
            <person name="Gilroy R."/>
            <person name="Ravi A."/>
            <person name="Getino M."/>
            <person name="Pursley I."/>
            <person name="Horton D.L."/>
            <person name="Alikhan N.F."/>
            <person name="Baker D."/>
            <person name="Gharbi K."/>
            <person name="Hall N."/>
            <person name="Watson M."/>
            <person name="Adriaenssens E.M."/>
            <person name="Foster-Nyarko E."/>
            <person name="Jarju S."/>
            <person name="Secka A."/>
            <person name="Antonio M."/>
            <person name="Oren A."/>
            <person name="Chaudhuri R.R."/>
            <person name="La Ragione R."/>
            <person name="Hildebrand F."/>
            <person name="Pallen M.J."/>
        </authorList>
    </citation>
    <scope>NUCLEOTIDE SEQUENCE</scope>
    <source>
        <strain evidence="2">ChiHile30-977</strain>
    </source>
</reference>
<reference evidence="2" key="1">
    <citation type="submission" date="2020-10" db="EMBL/GenBank/DDBJ databases">
        <authorList>
            <person name="Gilroy R."/>
        </authorList>
    </citation>
    <scope>NUCLEOTIDE SEQUENCE</scope>
    <source>
        <strain evidence="2">ChiHile30-977</strain>
    </source>
</reference>
<dbReference type="EMBL" id="DVFI01000124">
    <property type="protein sequence ID" value="HIQ63770.1"/>
    <property type="molecule type" value="Genomic_DNA"/>
</dbReference>
<evidence type="ECO:0000259" key="1">
    <source>
        <dbReference type="SMART" id="SM00481"/>
    </source>
</evidence>
<accession>A0A9D1CJF9</accession>
<proteinExistence type="predicted"/>
<gene>
    <name evidence="2" type="ORF">IAA66_09350</name>
</gene>
<organism evidence="2 3">
    <name type="scientific">Candidatus Avichristensenella intestinipullorum</name>
    <dbReference type="NCBI Taxonomy" id="2840693"/>
    <lineage>
        <taxon>Bacteria</taxon>
        <taxon>Bacillati</taxon>
        <taxon>Bacillota</taxon>
        <taxon>Clostridia</taxon>
        <taxon>Candidatus Avichristensenella</taxon>
    </lineage>
</organism>
<sequence length="319" mass="36158">MSRTELLPAAYPGYKANLHCHTTCSDGRLTPEEVKAHYMAHGYSVVAFTDHNVLLDHSRLNDERFLALVGIEVDTDSFIYGKKHDFNQTCHLCAILRDPAHAVAVYRAERYTGEAISAKVDEFHRNGYIVNYNHPTWSSEGPDEFLHYGAYDGMEIYNHSAEVEVNNGMSQNEFALALRMLHRPLRCIATDDNHEGRGCEDDSCGGWVVFKAPELSYRAIIQAYDDMSFYASTGPDIHGCYIEDGTMVLDCSPVRRIHVMCQGINPVLRLYSPDDNLTHMELKLASVPPEARYLWVQLTDGKGRKAWMNPYYLRQAARA</sequence>
<protein>
    <recommendedName>
        <fullName evidence="1">Polymerase/histidinol phosphatase N-terminal domain-containing protein</fullName>
    </recommendedName>
</protein>
<dbReference type="GO" id="GO:0035312">
    <property type="term" value="F:5'-3' DNA exonuclease activity"/>
    <property type="evidence" value="ECO:0007669"/>
    <property type="project" value="TreeGrafter"/>
</dbReference>
<dbReference type="InterPro" id="IPR052018">
    <property type="entry name" value="PHP_domain"/>
</dbReference>
<dbReference type="PANTHER" id="PTHR42924:SF3">
    <property type="entry name" value="POLYMERASE_HISTIDINOL PHOSPHATASE N-TERMINAL DOMAIN-CONTAINING PROTEIN"/>
    <property type="match status" value="1"/>
</dbReference>
<feature type="domain" description="Polymerase/histidinol phosphatase N-terminal" evidence="1">
    <location>
        <begin position="16"/>
        <end position="77"/>
    </location>
</feature>
<dbReference type="PANTHER" id="PTHR42924">
    <property type="entry name" value="EXONUCLEASE"/>
    <property type="match status" value="1"/>
</dbReference>
<evidence type="ECO:0000313" key="2">
    <source>
        <dbReference type="EMBL" id="HIQ63770.1"/>
    </source>
</evidence>
<dbReference type="AlphaFoldDB" id="A0A9D1CJF9"/>
<dbReference type="InterPro" id="IPR003141">
    <property type="entry name" value="Pol/His_phosphatase_N"/>
</dbReference>
<evidence type="ECO:0000313" key="3">
    <source>
        <dbReference type="Proteomes" id="UP000886819"/>
    </source>
</evidence>
<comment type="caution">
    <text evidence="2">The sequence shown here is derived from an EMBL/GenBank/DDBJ whole genome shotgun (WGS) entry which is preliminary data.</text>
</comment>
<dbReference type="SMART" id="SM00481">
    <property type="entry name" value="POLIIIAc"/>
    <property type="match status" value="1"/>
</dbReference>
<dbReference type="Proteomes" id="UP000886819">
    <property type="component" value="Unassembled WGS sequence"/>
</dbReference>
<dbReference type="SUPFAM" id="SSF89550">
    <property type="entry name" value="PHP domain-like"/>
    <property type="match status" value="1"/>
</dbReference>
<dbReference type="InterPro" id="IPR016195">
    <property type="entry name" value="Pol/histidinol_Pase-like"/>
</dbReference>
<name>A0A9D1CJF9_9FIRM</name>
<dbReference type="Gene3D" id="3.20.20.140">
    <property type="entry name" value="Metal-dependent hydrolases"/>
    <property type="match status" value="1"/>
</dbReference>
<dbReference type="GO" id="GO:0004534">
    <property type="term" value="F:5'-3' RNA exonuclease activity"/>
    <property type="evidence" value="ECO:0007669"/>
    <property type="project" value="TreeGrafter"/>
</dbReference>